<dbReference type="PROSITE" id="PS50231">
    <property type="entry name" value="RICIN_B_LECTIN"/>
    <property type="match status" value="1"/>
</dbReference>
<evidence type="ECO:0000313" key="5">
    <source>
        <dbReference type="Proteomes" id="UP001233271"/>
    </source>
</evidence>
<keyword evidence="2" id="KW-0732">Signal</keyword>
<dbReference type="EMBL" id="AP028213">
    <property type="protein sequence ID" value="BEI89301.1"/>
    <property type="molecule type" value="Genomic_DNA"/>
</dbReference>
<dbReference type="SUPFAM" id="SSF50370">
    <property type="entry name" value="Ricin B-like lectins"/>
    <property type="match status" value="1"/>
</dbReference>
<dbReference type="SMART" id="SM00458">
    <property type="entry name" value="RICIN"/>
    <property type="match status" value="1"/>
</dbReference>
<dbReference type="InterPro" id="IPR000772">
    <property type="entry name" value="Ricin_B_lectin"/>
</dbReference>
<feature type="domain" description="Ricin B lectin" evidence="3">
    <location>
        <begin position="31"/>
        <end position="165"/>
    </location>
</feature>
<sequence>MFKTLAILATLALASAQDCPPPTSSSTPPPKATGTVIHPNGDTSKCLDVQGANFANGTPVQIWDCNGTPAQSWTLQRGAGKVKLAANGTNFCLDAGTNPANGVGMKIWSCVDVPQQNWFYTDDNRIALTGQGFCLDLTNGDKTDGNRVQIWQCGTGNNNQVWTTNVLRRRYMRS</sequence>
<dbReference type="KEGG" id="ccac:CcaHIS019_0206630"/>
<evidence type="ECO:0000256" key="1">
    <source>
        <dbReference type="SAM" id="MobiDB-lite"/>
    </source>
</evidence>
<evidence type="ECO:0000313" key="4">
    <source>
        <dbReference type="EMBL" id="BEI89301.1"/>
    </source>
</evidence>
<organism evidence="4 5">
    <name type="scientific">Cutaneotrichosporon cavernicola</name>
    <dbReference type="NCBI Taxonomy" id="279322"/>
    <lineage>
        <taxon>Eukaryota</taxon>
        <taxon>Fungi</taxon>
        <taxon>Dikarya</taxon>
        <taxon>Basidiomycota</taxon>
        <taxon>Agaricomycotina</taxon>
        <taxon>Tremellomycetes</taxon>
        <taxon>Trichosporonales</taxon>
        <taxon>Trichosporonaceae</taxon>
        <taxon>Cutaneotrichosporon</taxon>
    </lineage>
</organism>
<evidence type="ECO:0000259" key="3">
    <source>
        <dbReference type="SMART" id="SM00458"/>
    </source>
</evidence>
<dbReference type="RefSeq" id="XP_060454567.1">
    <property type="nucleotide sequence ID" value="XM_060597700.1"/>
</dbReference>
<evidence type="ECO:0000256" key="2">
    <source>
        <dbReference type="SAM" id="SignalP"/>
    </source>
</evidence>
<dbReference type="Proteomes" id="UP001233271">
    <property type="component" value="Chromosome 2"/>
</dbReference>
<gene>
    <name evidence="4" type="ORF">CcaverHIS019_0206630</name>
</gene>
<accession>A0AA48L020</accession>
<dbReference type="AlphaFoldDB" id="A0AA48L020"/>
<dbReference type="Gene3D" id="2.80.10.50">
    <property type="match status" value="2"/>
</dbReference>
<feature type="chain" id="PRO_5041434263" description="Ricin B lectin domain-containing protein" evidence="2">
    <location>
        <begin position="17"/>
        <end position="174"/>
    </location>
</feature>
<keyword evidence="5" id="KW-1185">Reference proteome</keyword>
<protein>
    <recommendedName>
        <fullName evidence="3">Ricin B lectin domain-containing protein</fullName>
    </recommendedName>
</protein>
<dbReference type="InterPro" id="IPR035992">
    <property type="entry name" value="Ricin_B-like_lectins"/>
</dbReference>
<feature type="region of interest" description="Disordered" evidence="1">
    <location>
        <begin position="16"/>
        <end position="35"/>
    </location>
</feature>
<feature type="compositionally biased region" description="Pro residues" evidence="1">
    <location>
        <begin position="19"/>
        <end position="31"/>
    </location>
</feature>
<reference evidence="4" key="1">
    <citation type="journal article" date="2023" name="BMC Genomics">
        <title>Chromosome-level genome assemblies of Cutaneotrichosporon spp. (Trichosporonales, Basidiomycota) reveal imbalanced evolution between nucleotide sequences and chromosome synteny.</title>
        <authorList>
            <person name="Kobayashi Y."/>
            <person name="Kayamori A."/>
            <person name="Aoki K."/>
            <person name="Shiwa Y."/>
            <person name="Matsutani M."/>
            <person name="Fujita N."/>
            <person name="Sugita T."/>
            <person name="Iwasaki W."/>
            <person name="Tanaka N."/>
            <person name="Takashima M."/>
        </authorList>
    </citation>
    <scope>NUCLEOTIDE SEQUENCE</scope>
    <source>
        <strain evidence="4">HIS019</strain>
    </source>
</reference>
<proteinExistence type="predicted"/>
<dbReference type="GeneID" id="85493172"/>
<feature type="signal peptide" evidence="2">
    <location>
        <begin position="1"/>
        <end position="16"/>
    </location>
</feature>
<name>A0AA48L020_9TREE</name>
<dbReference type="CDD" id="cd00161">
    <property type="entry name" value="beta-trefoil_Ricin-like"/>
    <property type="match status" value="1"/>
</dbReference>
<dbReference type="Pfam" id="PF00652">
    <property type="entry name" value="Ricin_B_lectin"/>
    <property type="match status" value="1"/>
</dbReference>